<protein>
    <submittedName>
        <fullName evidence="1">Uncharacterized protein</fullName>
    </submittedName>
</protein>
<comment type="caution">
    <text evidence="1">The sequence shown here is derived from an EMBL/GenBank/DDBJ whole genome shotgun (WGS) entry which is preliminary data.</text>
</comment>
<reference evidence="1 2" key="1">
    <citation type="submission" date="2018-11" db="EMBL/GenBank/DDBJ databases">
        <title>Genomes From Bacteria Associated with the Canine Oral Cavity: a Test Case for Automated Genome-Based Taxonomic Assignment.</title>
        <authorList>
            <person name="Coil D.A."/>
            <person name="Jospin G."/>
            <person name="Darling A.E."/>
            <person name="Wallis C."/>
            <person name="Davis I.J."/>
            <person name="Harris S."/>
            <person name="Eisen J.A."/>
            <person name="Holcombe L.J."/>
            <person name="O'Flynn C."/>
        </authorList>
    </citation>
    <scope>NUCLEOTIDE SEQUENCE [LARGE SCALE GENOMIC DNA]</scope>
    <source>
        <strain evidence="1 2">OH5050</strain>
    </source>
</reference>
<keyword evidence="2" id="KW-1185">Reference proteome</keyword>
<name>A0A3P1V6A4_9ACTO</name>
<dbReference type="Proteomes" id="UP000271272">
    <property type="component" value="Unassembled WGS sequence"/>
</dbReference>
<gene>
    <name evidence="1" type="ORF">EII10_07915</name>
</gene>
<organism evidence="1 2">
    <name type="scientific">Actinomyces bowdenii</name>
    <dbReference type="NCBI Taxonomy" id="131109"/>
    <lineage>
        <taxon>Bacteria</taxon>
        <taxon>Bacillati</taxon>
        <taxon>Actinomycetota</taxon>
        <taxon>Actinomycetes</taxon>
        <taxon>Actinomycetales</taxon>
        <taxon>Actinomycetaceae</taxon>
        <taxon>Actinomyces</taxon>
    </lineage>
</organism>
<dbReference type="AlphaFoldDB" id="A0A3P1V6A4"/>
<proteinExistence type="predicted"/>
<accession>A0A3P1V6A4</accession>
<evidence type="ECO:0000313" key="2">
    <source>
        <dbReference type="Proteomes" id="UP000271272"/>
    </source>
</evidence>
<dbReference type="OrthoDB" id="5502466at2"/>
<dbReference type="RefSeq" id="WP_124933968.1">
    <property type="nucleotide sequence ID" value="NZ_JAGFOU010000001.1"/>
</dbReference>
<evidence type="ECO:0000313" key="1">
    <source>
        <dbReference type="EMBL" id="RRD29010.1"/>
    </source>
</evidence>
<sequence>MAHYTHYEQQLQALTQRLEVYLDRMEARAREFAAEAAPTAAELQAKDPASVGSFRMEVQRQIMFLHTKAERAYEQHFGPYEDLDDDDVSLEEHALLQAYWERAEHKVDDFEDRLERVVDGIFAQGETAQAKDGWDQAIADWRQAQQTFTCSQCGAPVALPELYHVAVYVTCQGCGSRVTFQPSQAMQAAPMAAEDLAKAECHEEWERSEQDWSDIGGMQFVHYVYYVTSHHRVMSRMLPFYARSQAEALRRDIQQAWTIMTEQGGPDSVTPQYYEMEYLNAVGNIGTSVMAMTRSGHTEHRELLLQTIRDIMRPGDALAQSILDGTFTEAMWDQRIEAANRLPAEFPSPLDSI</sequence>
<dbReference type="EMBL" id="RQZC01000012">
    <property type="protein sequence ID" value="RRD29010.1"/>
    <property type="molecule type" value="Genomic_DNA"/>
</dbReference>